<dbReference type="InterPro" id="IPR036388">
    <property type="entry name" value="WH-like_DNA-bd_sf"/>
</dbReference>
<proteinExistence type="predicted"/>
<dbReference type="NCBIfam" id="TIGR00738">
    <property type="entry name" value="rrf2_super"/>
    <property type="match status" value="1"/>
</dbReference>
<dbReference type="RefSeq" id="WP_034839070.1">
    <property type="nucleotide sequence ID" value="NZ_JOKH01000004.1"/>
</dbReference>
<organism evidence="2 3">
    <name type="scientific">Endozoicomonas numazuensis</name>
    <dbReference type="NCBI Taxonomy" id="1137799"/>
    <lineage>
        <taxon>Bacteria</taxon>
        <taxon>Pseudomonadati</taxon>
        <taxon>Pseudomonadota</taxon>
        <taxon>Gammaproteobacteria</taxon>
        <taxon>Oceanospirillales</taxon>
        <taxon>Endozoicomonadaceae</taxon>
        <taxon>Endozoicomonas</taxon>
    </lineage>
</organism>
<dbReference type="PANTHER" id="PTHR33221:SF4">
    <property type="entry name" value="HTH-TYPE TRANSCRIPTIONAL REPRESSOR NSRR"/>
    <property type="match status" value="1"/>
</dbReference>
<evidence type="ECO:0000256" key="1">
    <source>
        <dbReference type="ARBA" id="ARBA00023125"/>
    </source>
</evidence>
<dbReference type="PROSITE" id="PS01332">
    <property type="entry name" value="HTH_RRF2_1"/>
    <property type="match status" value="1"/>
</dbReference>
<dbReference type="GO" id="GO:0005829">
    <property type="term" value="C:cytosol"/>
    <property type="evidence" value="ECO:0007669"/>
    <property type="project" value="TreeGrafter"/>
</dbReference>
<dbReference type="eggNOG" id="COG1959">
    <property type="taxonomic scope" value="Bacteria"/>
</dbReference>
<evidence type="ECO:0000313" key="3">
    <source>
        <dbReference type="Proteomes" id="UP000028073"/>
    </source>
</evidence>
<dbReference type="InterPro" id="IPR036390">
    <property type="entry name" value="WH_DNA-bd_sf"/>
</dbReference>
<dbReference type="AlphaFoldDB" id="A0A081NEJ0"/>
<gene>
    <name evidence="2" type="ORF">GZ78_19580</name>
</gene>
<dbReference type="OrthoDB" id="9795923at2"/>
<dbReference type="InterPro" id="IPR000944">
    <property type="entry name" value="Tscrpt_reg_Rrf2"/>
</dbReference>
<dbReference type="SUPFAM" id="SSF46785">
    <property type="entry name" value="Winged helix' DNA-binding domain"/>
    <property type="match status" value="1"/>
</dbReference>
<dbReference type="Proteomes" id="UP000028073">
    <property type="component" value="Unassembled WGS sequence"/>
</dbReference>
<keyword evidence="1" id="KW-0238">DNA-binding</keyword>
<comment type="caution">
    <text evidence="2">The sequence shown here is derived from an EMBL/GenBank/DDBJ whole genome shotgun (WGS) entry which is preliminary data.</text>
</comment>
<reference evidence="2 3" key="1">
    <citation type="submission" date="2014-06" db="EMBL/GenBank/DDBJ databases">
        <title>Whole Genome Sequences of Three Symbiotic Endozoicomonas Bacteria.</title>
        <authorList>
            <person name="Neave M.J."/>
            <person name="Apprill A."/>
            <person name="Voolstra C.R."/>
        </authorList>
    </citation>
    <scope>NUCLEOTIDE SEQUENCE [LARGE SCALE GENOMIC DNA]</scope>
    <source>
        <strain evidence="2 3">DSM 25634</strain>
    </source>
</reference>
<accession>A0A081NEJ0</accession>
<dbReference type="Pfam" id="PF02082">
    <property type="entry name" value="Rrf2"/>
    <property type="match status" value="1"/>
</dbReference>
<dbReference type="EMBL" id="JOKH01000004">
    <property type="protein sequence ID" value="KEQ16863.1"/>
    <property type="molecule type" value="Genomic_DNA"/>
</dbReference>
<dbReference type="STRING" id="1137799.GZ78_19580"/>
<sequence length="142" mass="15674">MKLTRHTDYALRILIYSALQPQSRLISIQEVTDVYDLSRNHVMKIVQRLGQEGYLSTIRGKGGGFRIGLSAEDINLGVVVRMMESTTVLIDCDEPVCRISPSCRLKGILADAMSAFMAVLDSYTLADLIENRKELAGLLAVG</sequence>
<name>A0A081NEJ0_9GAMM</name>
<protein>
    <submittedName>
        <fullName evidence="2">BadM/Rrf2 family transcriptional regulator</fullName>
    </submittedName>
</protein>
<keyword evidence="3" id="KW-1185">Reference proteome</keyword>
<dbReference type="InterPro" id="IPR030489">
    <property type="entry name" value="TR_Rrf2-type_CS"/>
</dbReference>
<dbReference type="PROSITE" id="PS51197">
    <property type="entry name" value="HTH_RRF2_2"/>
    <property type="match status" value="1"/>
</dbReference>
<dbReference type="Gene3D" id="1.10.10.10">
    <property type="entry name" value="Winged helix-like DNA-binding domain superfamily/Winged helix DNA-binding domain"/>
    <property type="match status" value="1"/>
</dbReference>
<evidence type="ECO:0000313" key="2">
    <source>
        <dbReference type="EMBL" id="KEQ16863.1"/>
    </source>
</evidence>
<dbReference type="GO" id="GO:0003677">
    <property type="term" value="F:DNA binding"/>
    <property type="evidence" value="ECO:0007669"/>
    <property type="project" value="UniProtKB-KW"/>
</dbReference>
<dbReference type="GO" id="GO:0003700">
    <property type="term" value="F:DNA-binding transcription factor activity"/>
    <property type="evidence" value="ECO:0007669"/>
    <property type="project" value="TreeGrafter"/>
</dbReference>
<dbReference type="PANTHER" id="PTHR33221">
    <property type="entry name" value="WINGED HELIX-TURN-HELIX TRANSCRIPTIONAL REGULATOR, RRF2 FAMILY"/>
    <property type="match status" value="1"/>
</dbReference>